<dbReference type="InterPro" id="IPR029058">
    <property type="entry name" value="AB_hydrolase_fold"/>
</dbReference>
<evidence type="ECO:0000313" key="6">
    <source>
        <dbReference type="EMBL" id="CAF3835249.1"/>
    </source>
</evidence>
<dbReference type="InterPro" id="IPR013094">
    <property type="entry name" value="AB_hydrolase_3"/>
</dbReference>
<keyword evidence="3" id="KW-1133">Transmembrane helix</keyword>
<comment type="similarity">
    <text evidence="1">Belongs to the 'GDXG' lipolytic enzyme family.</text>
</comment>
<dbReference type="EMBL" id="CAJNOQ010004639">
    <property type="protein sequence ID" value="CAF1067783.1"/>
    <property type="molecule type" value="Genomic_DNA"/>
</dbReference>
<dbReference type="AlphaFoldDB" id="A0A814LLB1"/>
<reference evidence="5" key="1">
    <citation type="submission" date="2021-02" db="EMBL/GenBank/DDBJ databases">
        <authorList>
            <person name="Nowell W R."/>
        </authorList>
    </citation>
    <scope>NUCLEOTIDE SEQUENCE</scope>
</reference>
<evidence type="ECO:0000313" key="5">
    <source>
        <dbReference type="EMBL" id="CAF1067783.1"/>
    </source>
</evidence>
<dbReference type="PROSITE" id="PS01173">
    <property type="entry name" value="LIPASE_GDXG_HIS"/>
    <property type="match status" value="1"/>
</dbReference>
<dbReference type="OrthoDB" id="408631at2759"/>
<dbReference type="PANTHER" id="PTHR48081:SF8">
    <property type="entry name" value="ALPHA_BETA HYDROLASE FOLD-3 DOMAIN-CONTAINING PROTEIN-RELATED"/>
    <property type="match status" value="1"/>
</dbReference>
<dbReference type="SUPFAM" id="SSF53474">
    <property type="entry name" value="alpha/beta-Hydrolases"/>
    <property type="match status" value="1"/>
</dbReference>
<keyword evidence="7" id="KW-1185">Reference proteome</keyword>
<evidence type="ECO:0000259" key="4">
    <source>
        <dbReference type="Pfam" id="PF07859"/>
    </source>
</evidence>
<accession>A0A814LLB1</accession>
<feature type="domain" description="Alpha/beta hydrolase fold-3" evidence="4">
    <location>
        <begin position="136"/>
        <end position="336"/>
    </location>
</feature>
<gene>
    <name evidence="5" type="ORF">GPM918_LOCUS17113</name>
    <name evidence="6" type="ORF">SRO942_LOCUS17112</name>
</gene>
<dbReference type="InterPro" id="IPR050300">
    <property type="entry name" value="GDXG_lipolytic_enzyme"/>
</dbReference>
<feature type="transmembrane region" description="Helical" evidence="3">
    <location>
        <begin position="7"/>
        <end position="23"/>
    </location>
</feature>
<sequence length="364" mass="42194">MYSLLKYLVLLSILVGIFIPIYYQSSDINHIKYRLIHHYLTYKHRFFPITTDTRHVSTEYRAFEELLELYPLVSIDSRITDPLEIVKSLRQSYQLSTYIPRSLSCSLEKQQYTYGGRSVDTYWINRGAISNNKNFILYLHGGGYVFGDIDSHNGFECYVSEYFKLPLLHVEYRLGPEYRLPTAVDDTMTVYQSLLEEGKYTSENIVCMGDSAGGGLVLLTIQSLIKQHLPVPRGIILLSFWSDLTLNGESYEKNRHIDKMLPIDVLRFLVSQAVENQSDIINYSPAYHSFGQFPSMYLCAGTGEVLESDTRSVYKKAKEKNIDLTIELGQYMMHIYPLFYLYAPESQQTLKNIREWVNIKFQGN</sequence>
<dbReference type="Gene3D" id="3.40.50.1820">
    <property type="entry name" value="alpha/beta hydrolase"/>
    <property type="match status" value="1"/>
</dbReference>
<dbReference type="Proteomes" id="UP000663829">
    <property type="component" value="Unassembled WGS sequence"/>
</dbReference>
<dbReference type="EMBL" id="CAJOBC010004639">
    <property type="protein sequence ID" value="CAF3835249.1"/>
    <property type="molecule type" value="Genomic_DNA"/>
</dbReference>
<dbReference type="InterPro" id="IPR002168">
    <property type="entry name" value="Lipase_GDXG_HIS_AS"/>
</dbReference>
<keyword evidence="3" id="KW-0472">Membrane</keyword>
<evidence type="ECO:0000256" key="3">
    <source>
        <dbReference type="SAM" id="Phobius"/>
    </source>
</evidence>
<dbReference type="PANTHER" id="PTHR48081">
    <property type="entry name" value="AB HYDROLASE SUPERFAMILY PROTEIN C4A8.06C"/>
    <property type="match status" value="1"/>
</dbReference>
<proteinExistence type="inferred from homology"/>
<keyword evidence="2" id="KW-0378">Hydrolase</keyword>
<protein>
    <recommendedName>
        <fullName evidence="4">Alpha/beta hydrolase fold-3 domain-containing protein</fullName>
    </recommendedName>
</protein>
<evidence type="ECO:0000256" key="2">
    <source>
        <dbReference type="ARBA" id="ARBA00022801"/>
    </source>
</evidence>
<dbReference type="Pfam" id="PF07859">
    <property type="entry name" value="Abhydrolase_3"/>
    <property type="match status" value="1"/>
</dbReference>
<comment type="caution">
    <text evidence="5">The sequence shown here is derived from an EMBL/GenBank/DDBJ whole genome shotgun (WGS) entry which is preliminary data.</text>
</comment>
<dbReference type="Proteomes" id="UP000681722">
    <property type="component" value="Unassembled WGS sequence"/>
</dbReference>
<name>A0A814LLB1_9BILA</name>
<keyword evidence="3" id="KW-0812">Transmembrane</keyword>
<organism evidence="5 7">
    <name type="scientific">Didymodactylos carnosus</name>
    <dbReference type="NCBI Taxonomy" id="1234261"/>
    <lineage>
        <taxon>Eukaryota</taxon>
        <taxon>Metazoa</taxon>
        <taxon>Spiralia</taxon>
        <taxon>Gnathifera</taxon>
        <taxon>Rotifera</taxon>
        <taxon>Eurotatoria</taxon>
        <taxon>Bdelloidea</taxon>
        <taxon>Philodinida</taxon>
        <taxon>Philodinidae</taxon>
        <taxon>Didymodactylos</taxon>
    </lineage>
</organism>
<evidence type="ECO:0000256" key="1">
    <source>
        <dbReference type="ARBA" id="ARBA00010515"/>
    </source>
</evidence>
<dbReference type="GO" id="GO:0016787">
    <property type="term" value="F:hydrolase activity"/>
    <property type="evidence" value="ECO:0007669"/>
    <property type="project" value="UniProtKB-KW"/>
</dbReference>
<evidence type="ECO:0000313" key="7">
    <source>
        <dbReference type="Proteomes" id="UP000663829"/>
    </source>
</evidence>